<comment type="caution">
    <text evidence="1">The sequence shown here is derived from an EMBL/GenBank/DDBJ whole genome shotgun (WGS) entry which is preliminary data.</text>
</comment>
<keyword evidence="3" id="KW-1185">Reference proteome</keyword>
<protein>
    <submittedName>
        <fullName evidence="2">Hypothetical_protein</fullName>
    </submittedName>
</protein>
<reference evidence="2 3" key="2">
    <citation type="submission" date="2024-07" db="EMBL/GenBank/DDBJ databases">
        <authorList>
            <person name="Akdeniz Z."/>
        </authorList>
    </citation>
    <scope>NUCLEOTIDE SEQUENCE [LARGE SCALE GENOMIC DNA]</scope>
</reference>
<evidence type="ECO:0000313" key="1">
    <source>
        <dbReference type="EMBL" id="CAI9973673.1"/>
    </source>
</evidence>
<dbReference type="Proteomes" id="UP001642409">
    <property type="component" value="Unassembled WGS sequence"/>
</dbReference>
<accession>A0AA86RFC5</accession>
<dbReference type="AlphaFoldDB" id="A0AA86RFC5"/>
<organism evidence="1">
    <name type="scientific">Hexamita inflata</name>
    <dbReference type="NCBI Taxonomy" id="28002"/>
    <lineage>
        <taxon>Eukaryota</taxon>
        <taxon>Metamonada</taxon>
        <taxon>Diplomonadida</taxon>
        <taxon>Hexamitidae</taxon>
        <taxon>Hexamitinae</taxon>
        <taxon>Hexamita</taxon>
    </lineage>
</organism>
<name>A0AA86RFC5_9EUKA</name>
<gene>
    <name evidence="2" type="ORF">HINF_LOCUS16989</name>
    <name evidence="1" type="ORF">HINF_LOCUS61318</name>
</gene>
<reference evidence="1" key="1">
    <citation type="submission" date="2023-06" db="EMBL/GenBank/DDBJ databases">
        <authorList>
            <person name="Kurt Z."/>
        </authorList>
    </citation>
    <scope>NUCLEOTIDE SEQUENCE</scope>
</reference>
<proteinExistence type="predicted"/>
<evidence type="ECO:0000313" key="2">
    <source>
        <dbReference type="EMBL" id="CAL6000871.1"/>
    </source>
</evidence>
<evidence type="ECO:0000313" key="3">
    <source>
        <dbReference type="Proteomes" id="UP001642409"/>
    </source>
</evidence>
<sequence length="165" mass="19261">MSTNSESDERSSSSSNNMLFNFDFDSQPLPTRIPLQVFIGSMKQFQNRPKHLEHSYYIQNNEVNINADFINSKEFDAFNLHFTGEFQQFNFKNLISIKQQVKQITLNKCTVALNCQIVRAEKIDFQDCFVSECNIFEVVVQFCSATIAGGNWQLYEYKKYNHRPV</sequence>
<dbReference type="EMBL" id="CATOUU010001125">
    <property type="protein sequence ID" value="CAI9973673.1"/>
    <property type="molecule type" value="Genomic_DNA"/>
</dbReference>
<dbReference type="EMBL" id="CAXDID020000042">
    <property type="protein sequence ID" value="CAL6000871.1"/>
    <property type="molecule type" value="Genomic_DNA"/>
</dbReference>